<reference evidence="1" key="1">
    <citation type="journal article" date="2023" name="Insect Mol. Biol.">
        <title>Genome sequencing provides insights into the evolution of gene families encoding plant cell wall-degrading enzymes in longhorned beetles.</title>
        <authorList>
            <person name="Shin N.R."/>
            <person name="Okamura Y."/>
            <person name="Kirsch R."/>
            <person name="Pauchet Y."/>
        </authorList>
    </citation>
    <scope>NUCLEOTIDE SEQUENCE</scope>
    <source>
        <strain evidence="1">RBIC_L_NR</strain>
    </source>
</reference>
<evidence type="ECO:0000313" key="1">
    <source>
        <dbReference type="EMBL" id="KAJ8965183.1"/>
    </source>
</evidence>
<comment type="caution">
    <text evidence="1">The sequence shown here is derived from an EMBL/GenBank/DDBJ whole genome shotgun (WGS) entry which is preliminary data.</text>
</comment>
<dbReference type="AlphaFoldDB" id="A0AAV8ZJT7"/>
<proteinExistence type="predicted"/>
<sequence>MGHLKEGRARVKGKDVMRKMKRKLLLTALLKVPPLRLIQSEKKKEGLRLLVENAANLSVVKRHLPGRKLN</sequence>
<accession>A0AAV8ZJT7</accession>
<gene>
    <name evidence="1" type="ORF">NQ314_004326</name>
</gene>
<keyword evidence="2" id="KW-1185">Reference proteome</keyword>
<protein>
    <submittedName>
        <fullName evidence="1">Uncharacterized protein</fullName>
    </submittedName>
</protein>
<name>A0AAV8ZJT7_9CUCU</name>
<evidence type="ECO:0000313" key="2">
    <source>
        <dbReference type="Proteomes" id="UP001162156"/>
    </source>
</evidence>
<dbReference type="Proteomes" id="UP001162156">
    <property type="component" value="Unassembled WGS sequence"/>
</dbReference>
<dbReference type="EMBL" id="JANEYF010001276">
    <property type="protein sequence ID" value="KAJ8965183.1"/>
    <property type="molecule type" value="Genomic_DNA"/>
</dbReference>
<organism evidence="1 2">
    <name type="scientific">Rhamnusium bicolor</name>
    <dbReference type="NCBI Taxonomy" id="1586634"/>
    <lineage>
        <taxon>Eukaryota</taxon>
        <taxon>Metazoa</taxon>
        <taxon>Ecdysozoa</taxon>
        <taxon>Arthropoda</taxon>
        <taxon>Hexapoda</taxon>
        <taxon>Insecta</taxon>
        <taxon>Pterygota</taxon>
        <taxon>Neoptera</taxon>
        <taxon>Endopterygota</taxon>
        <taxon>Coleoptera</taxon>
        <taxon>Polyphaga</taxon>
        <taxon>Cucujiformia</taxon>
        <taxon>Chrysomeloidea</taxon>
        <taxon>Cerambycidae</taxon>
        <taxon>Lepturinae</taxon>
        <taxon>Rhagiini</taxon>
        <taxon>Rhamnusium</taxon>
    </lineage>
</organism>